<dbReference type="InterPro" id="IPR008969">
    <property type="entry name" value="CarboxyPept-like_regulatory"/>
</dbReference>
<protein>
    <recommendedName>
        <fullName evidence="9">TonB-dependent receptor plug domain-containing protein</fullName>
    </recommendedName>
</protein>
<dbReference type="FunFam" id="2.60.40.1120:FF:000003">
    <property type="entry name" value="Outer membrane protein Omp121"/>
    <property type="match status" value="1"/>
</dbReference>
<dbReference type="GO" id="GO:0009279">
    <property type="term" value="C:cell outer membrane"/>
    <property type="evidence" value="ECO:0007669"/>
    <property type="project" value="UniProtKB-SubCell"/>
</dbReference>
<dbReference type="Gene3D" id="2.60.40.1120">
    <property type="entry name" value="Carboxypeptidase-like, regulatory domain"/>
    <property type="match status" value="1"/>
</dbReference>
<dbReference type="PATRIC" id="fig|1544798.3.peg.1568"/>
<proteinExistence type="inferred from homology"/>
<dbReference type="OrthoDB" id="9768177at2"/>
<dbReference type="InterPro" id="IPR037066">
    <property type="entry name" value="Plug_dom_sf"/>
</dbReference>
<evidence type="ECO:0000256" key="2">
    <source>
        <dbReference type="ARBA" id="ARBA00022448"/>
    </source>
</evidence>
<feature type="chain" id="PRO_5002331370" description="TonB-dependent receptor plug domain-containing protein" evidence="8">
    <location>
        <begin position="22"/>
        <end position="1070"/>
    </location>
</feature>
<evidence type="ECO:0000259" key="9">
    <source>
        <dbReference type="Pfam" id="PF07715"/>
    </source>
</evidence>
<dbReference type="NCBIfam" id="TIGR04056">
    <property type="entry name" value="OMP_RagA_SusC"/>
    <property type="match status" value="1"/>
</dbReference>
<keyword evidence="4 7" id="KW-0812">Transmembrane</keyword>
<comment type="similarity">
    <text evidence="7">Belongs to the TonB-dependent receptor family.</text>
</comment>
<keyword evidence="6 7" id="KW-0998">Cell outer membrane</keyword>
<dbReference type="PROSITE" id="PS52016">
    <property type="entry name" value="TONB_DEPENDENT_REC_3"/>
    <property type="match status" value="1"/>
</dbReference>
<dbReference type="Proteomes" id="UP000032544">
    <property type="component" value="Unassembled WGS sequence"/>
</dbReference>
<accession>A0A0D8JFG8</accession>
<feature type="signal peptide" evidence="8">
    <location>
        <begin position="1"/>
        <end position="21"/>
    </location>
</feature>
<dbReference type="STRING" id="1544798.LH29_07825"/>
<keyword evidence="5 7" id="KW-0472">Membrane</keyword>
<dbReference type="Gene3D" id="2.40.170.20">
    <property type="entry name" value="TonB-dependent receptor, beta-barrel domain"/>
    <property type="match status" value="1"/>
</dbReference>
<evidence type="ECO:0000313" key="10">
    <source>
        <dbReference type="EMBL" id="KJF45281.1"/>
    </source>
</evidence>
<dbReference type="RefSeq" id="WP_045027326.1">
    <property type="nucleotide sequence ID" value="NZ_JRHC01000001.1"/>
</dbReference>
<dbReference type="NCBIfam" id="TIGR04057">
    <property type="entry name" value="SusC_RagA_signa"/>
    <property type="match status" value="1"/>
</dbReference>
<dbReference type="InterPro" id="IPR023996">
    <property type="entry name" value="TonB-dep_OMP_SusC/RagA"/>
</dbReference>
<evidence type="ECO:0000313" key="11">
    <source>
        <dbReference type="Proteomes" id="UP000032544"/>
    </source>
</evidence>
<dbReference type="InterPro" id="IPR023997">
    <property type="entry name" value="TonB-dep_OMP_SusC/RagA_CS"/>
</dbReference>
<organism evidence="10 11">
    <name type="scientific">Draconibacterium sediminis</name>
    <dbReference type="NCBI Taxonomy" id="1544798"/>
    <lineage>
        <taxon>Bacteria</taxon>
        <taxon>Pseudomonadati</taxon>
        <taxon>Bacteroidota</taxon>
        <taxon>Bacteroidia</taxon>
        <taxon>Marinilabiliales</taxon>
        <taxon>Prolixibacteraceae</taxon>
        <taxon>Draconibacterium</taxon>
    </lineage>
</organism>
<keyword evidence="3 7" id="KW-1134">Transmembrane beta strand</keyword>
<dbReference type="InterPro" id="IPR012910">
    <property type="entry name" value="Plug_dom"/>
</dbReference>
<reference evidence="10 11" key="1">
    <citation type="submission" date="2014-09" db="EMBL/GenBank/DDBJ databases">
        <title>Draft Genome Sequence of Draconibacterium sp. JN14CK-3.</title>
        <authorList>
            <person name="Dong C."/>
            <person name="Lai Q."/>
            <person name="Shao Z."/>
        </authorList>
    </citation>
    <scope>NUCLEOTIDE SEQUENCE [LARGE SCALE GENOMIC DNA]</scope>
    <source>
        <strain evidence="10 11">JN14CK-3</strain>
    </source>
</reference>
<keyword evidence="8" id="KW-0732">Signal</keyword>
<feature type="domain" description="TonB-dependent receptor plug" evidence="9">
    <location>
        <begin position="114"/>
        <end position="229"/>
    </location>
</feature>
<evidence type="ECO:0000256" key="5">
    <source>
        <dbReference type="ARBA" id="ARBA00023136"/>
    </source>
</evidence>
<sequence length="1070" mass="119746">MMQKLKLLIILLFISVQAVFAQTKTIKGTVVDSEGLPLPGVTVVVVGTTTGTVTSIDGNFTIDVEPANELRFSFIGFAEQVITVGEQTVINVTLAADTEELEEVVVVGYGTQKKESVVGAITQTKGEDLKKQGNVSNLSDALAGAMPGVSVMTGTGLPGGGGNLTGNNYEETEILIRGKATWNNSSPLVLVDGIERNMDDIDVNEVENISVLKDASATAVYGVKGGNGVILITTKRGSVSKPKFTFEANTTWENISKIAQVEDAYTGILSRNRAIINEAAVNPDSWNDYVPDEILGYYRDNTYPYAYPSLDLTETMLKDYGRSHRFNMNVAGGTNFVKYFGSLSYNHVGDIMATEDVGQGYNPEYSYDRFNFRSNLDFAITKTTDLSVNLSGFYGAQQTSGANYHTVWYGLYNHAPDWPVTVYEDGIYGNSEGTYERVGENELAGLLFQGYNKFNNTEINTDFKLNQKLDFITKGLSAAGKFAYDNSFVTAGENISDDGVLTKTIDPEFYTSGGYWDEASQSYKHPDGLDVEDFTTYYYPEGYNASSGFNWKENPLGYTPENVQIGNTNYLNRTRRNLYYEVGLNYNRTYGKHEVTGLALFSRQRTEIGSNWAQLREDWVGRATYYFNRKYLLELNGSYNGSEKFGPGYKFDFFPSVAVGWTVSNERFFKENLEFVNLFKIRYSDGVVGNDRLSGIQWGYATIWDDGSMWSGSTQAQERFGDEFLVQGPLKYNEGTPGNPDLQWETAHKRNLGFEWGAFKNVFTGSLDVFWEDRDNMLVAANQRNIPETFGQTAPAANIGAVKSNGMEVEASIRKSYRNSFSFYVSGNWTIAKNEILEKEDPELKPDYQKQEGYAIGQNRSTLESEIMQSWDDVYTGVLDYSNNSDVLPGDFRFVDFNSNGEIDPNDGVPYGYPIYPQNTYGFSGGLSYKGFSLNVQFYGVYNVTKNIRLDRYSFDSPTIYEVLLEDTWTPEYGNANPTYPHLTYKKQNNGTGAYNLWDASYLRLKTAELSYSLPSRWLDPIGLSQLRVFVNGNNLFVWTDMPTDGEGANFDIKNYPVKKQMTLGLNLQF</sequence>
<name>A0A0D8JFG8_9BACT</name>
<comment type="subcellular location">
    <subcellularLocation>
        <location evidence="1 7">Cell outer membrane</location>
        <topology evidence="1 7">Multi-pass membrane protein</topology>
    </subcellularLocation>
</comment>
<keyword evidence="2 7" id="KW-0813">Transport</keyword>
<dbReference type="SUPFAM" id="SSF49464">
    <property type="entry name" value="Carboxypeptidase regulatory domain-like"/>
    <property type="match status" value="1"/>
</dbReference>
<dbReference type="AlphaFoldDB" id="A0A0D8JFG8"/>
<evidence type="ECO:0000256" key="1">
    <source>
        <dbReference type="ARBA" id="ARBA00004571"/>
    </source>
</evidence>
<dbReference type="Pfam" id="PF07715">
    <property type="entry name" value="Plug"/>
    <property type="match status" value="1"/>
</dbReference>
<dbReference type="Gene3D" id="2.170.130.10">
    <property type="entry name" value="TonB-dependent receptor, plug domain"/>
    <property type="match status" value="1"/>
</dbReference>
<comment type="caution">
    <text evidence="10">The sequence shown here is derived from an EMBL/GenBank/DDBJ whole genome shotgun (WGS) entry which is preliminary data.</text>
</comment>
<evidence type="ECO:0000256" key="7">
    <source>
        <dbReference type="PROSITE-ProRule" id="PRU01360"/>
    </source>
</evidence>
<dbReference type="SUPFAM" id="SSF56935">
    <property type="entry name" value="Porins"/>
    <property type="match status" value="1"/>
</dbReference>
<evidence type="ECO:0000256" key="8">
    <source>
        <dbReference type="SAM" id="SignalP"/>
    </source>
</evidence>
<dbReference type="Pfam" id="PF13715">
    <property type="entry name" value="CarbopepD_reg_2"/>
    <property type="match status" value="1"/>
</dbReference>
<evidence type="ECO:0000256" key="3">
    <source>
        <dbReference type="ARBA" id="ARBA00022452"/>
    </source>
</evidence>
<dbReference type="InterPro" id="IPR039426">
    <property type="entry name" value="TonB-dep_rcpt-like"/>
</dbReference>
<dbReference type="InterPro" id="IPR036942">
    <property type="entry name" value="Beta-barrel_TonB_sf"/>
</dbReference>
<evidence type="ECO:0000256" key="6">
    <source>
        <dbReference type="ARBA" id="ARBA00023237"/>
    </source>
</evidence>
<gene>
    <name evidence="10" type="ORF">LH29_07825</name>
</gene>
<dbReference type="EMBL" id="JRHC01000001">
    <property type="protein sequence ID" value="KJF45281.1"/>
    <property type="molecule type" value="Genomic_DNA"/>
</dbReference>
<dbReference type="FunFam" id="2.170.130.10:FF:000003">
    <property type="entry name" value="SusC/RagA family TonB-linked outer membrane protein"/>
    <property type="match status" value="1"/>
</dbReference>
<keyword evidence="11" id="KW-1185">Reference proteome</keyword>
<evidence type="ECO:0000256" key="4">
    <source>
        <dbReference type="ARBA" id="ARBA00022692"/>
    </source>
</evidence>